<comment type="caution">
    <text evidence="1">The sequence shown here is derived from an EMBL/GenBank/DDBJ whole genome shotgun (WGS) entry which is preliminary data.</text>
</comment>
<organism evidence="1 2">
    <name type="scientific">Linum tenue</name>
    <dbReference type="NCBI Taxonomy" id="586396"/>
    <lineage>
        <taxon>Eukaryota</taxon>
        <taxon>Viridiplantae</taxon>
        <taxon>Streptophyta</taxon>
        <taxon>Embryophyta</taxon>
        <taxon>Tracheophyta</taxon>
        <taxon>Spermatophyta</taxon>
        <taxon>Magnoliopsida</taxon>
        <taxon>eudicotyledons</taxon>
        <taxon>Gunneridae</taxon>
        <taxon>Pentapetalae</taxon>
        <taxon>rosids</taxon>
        <taxon>fabids</taxon>
        <taxon>Malpighiales</taxon>
        <taxon>Linaceae</taxon>
        <taxon>Linum</taxon>
    </lineage>
</organism>
<accession>A0AAV0Q1P7</accession>
<keyword evidence="2" id="KW-1185">Reference proteome</keyword>
<evidence type="ECO:0000313" key="2">
    <source>
        <dbReference type="Proteomes" id="UP001154282"/>
    </source>
</evidence>
<dbReference type="EMBL" id="CAMGYJ010000009">
    <property type="protein sequence ID" value="CAI0476336.1"/>
    <property type="molecule type" value="Genomic_DNA"/>
</dbReference>
<sequence>FKDAIWASTPCSISELNLYKNDINNQGSLYISAGQVQDVDVLCSAEKLKYLVRLIVANGVDEGTFIFTTGKFRWIASHIIEESDNEWSNNFKNLLAYLMFNSFKFMVEVGDFNPVANDFNLVLCKLFR</sequence>
<gene>
    <name evidence="1" type="ORF">LITE_LOCUS40740</name>
</gene>
<name>A0AAV0Q1P7_9ROSI</name>
<dbReference type="Proteomes" id="UP001154282">
    <property type="component" value="Unassembled WGS sequence"/>
</dbReference>
<protein>
    <submittedName>
        <fullName evidence="1">Uncharacterized protein</fullName>
    </submittedName>
</protein>
<dbReference type="AlphaFoldDB" id="A0AAV0Q1P7"/>
<evidence type="ECO:0000313" key="1">
    <source>
        <dbReference type="EMBL" id="CAI0476336.1"/>
    </source>
</evidence>
<reference evidence="1" key="1">
    <citation type="submission" date="2022-08" db="EMBL/GenBank/DDBJ databases">
        <authorList>
            <person name="Gutierrez-Valencia J."/>
        </authorList>
    </citation>
    <scope>NUCLEOTIDE SEQUENCE</scope>
</reference>
<proteinExistence type="predicted"/>
<feature type="non-terminal residue" evidence="1">
    <location>
        <position position="1"/>
    </location>
</feature>